<evidence type="ECO:0000313" key="1">
    <source>
        <dbReference type="EMBL" id="QOL79668.1"/>
    </source>
</evidence>
<evidence type="ECO:0000313" key="2">
    <source>
        <dbReference type="Proteomes" id="UP000594118"/>
    </source>
</evidence>
<dbReference type="Proteomes" id="UP000594118">
    <property type="component" value="Chromosome"/>
</dbReference>
<reference evidence="1 2" key="1">
    <citation type="submission" date="2019-10" db="EMBL/GenBank/DDBJ databases">
        <title>Pseudopuniceibacterium sp. HQ09 islated from Antarctica.</title>
        <authorList>
            <person name="Liao L."/>
            <person name="Su S."/>
            <person name="Chen B."/>
            <person name="Yu Y."/>
        </authorList>
    </citation>
    <scope>NUCLEOTIDE SEQUENCE [LARGE SCALE GENOMIC DNA]</scope>
    <source>
        <strain evidence="1 2">HQ09</strain>
    </source>
</reference>
<gene>
    <name evidence="1" type="ORF">F3W81_01810</name>
</gene>
<dbReference type="AlphaFoldDB" id="A0A7L9WJE3"/>
<accession>A0A7L9WJE3</accession>
<protein>
    <submittedName>
        <fullName evidence="1">Uncharacterized protein</fullName>
    </submittedName>
</protein>
<dbReference type="KEGG" id="pshq:F3W81_01810"/>
<dbReference type="EMBL" id="CP045201">
    <property type="protein sequence ID" value="QOL79668.1"/>
    <property type="molecule type" value="Genomic_DNA"/>
</dbReference>
<keyword evidence="2" id="KW-1185">Reference proteome</keyword>
<dbReference type="RefSeq" id="WP_193081958.1">
    <property type="nucleotide sequence ID" value="NZ_CP045201.1"/>
</dbReference>
<name>A0A7L9WJE3_9RHOB</name>
<sequence length="97" mass="10611">MTHGSDKCDLALHVLSDRSATARLFCGGSQIAEAAIPITSNHLSFWGLDIGRDPISAVSHAYSEPFAYPETHLDRIVMKFFDEINEADMAISLEASE</sequence>
<organism evidence="1 2">
    <name type="scientific">Pseudooceanicola spongiae</name>
    <dbReference type="NCBI Taxonomy" id="2613965"/>
    <lineage>
        <taxon>Bacteria</taxon>
        <taxon>Pseudomonadati</taxon>
        <taxon>Pseudomonadota</taxon>
        <taxon>Alphaproteobacteria</taxon>
        <taxon>Rhodobacterales</taxon>
        <taxon>Paracoccaceae</taxon>
        <taxon>Pseudooceanicola</taxon>
    </lineage>
</organism>
<proteinExistence type="predicted"/>